<dbReference type="Proteomes" id="UP000322225">
    <property type="component" value="Chromosome 5"/>
</dbReference>
<sequence length="166" mass="17209">MAGIRTMMSAAREEAAILSTELAASARTAAIESGGAAAIERQAVMDVMNPVAVRQAAESSVREVAGETSLLAEHLSHIRAPTTTIQTTTTTTTSTITTTTGTTLTSSSKTIVTKALEEDLGVTLKEVMSNATQTGLEEQMDQVVDMAKTLAQGNAGPNLAMLAQRA</sequence>
<name>A0AAJ8MX12_9TREE</name>
<dbReference type="KEGG" id="ksn:43592488"/>
<keyword evidence="2" id="KW-1185">Reference proteome</keyword>
<proteinExistence type="predicted"/>
<reference evidence="1" key="2">
    <citation type="submission" date="2024-01" db="EMBL/GenBank/DDBJ databases">
        <title>Comparative genomics of Cryptococcus and Kwoniella reveals pathogenesis evolution and contrasting modes of karyotype evolution via chromosome fusion or intercentromeric recombination.</title>
        <authorList>
            <person name="Coelho M.A."/>
            <person name="David-Palma M."/>
            <person name="Shea T."/>
            <person name="Bowers K."/>
            <person name="McGinley-Smith S."/>
            <person name="Mohammad A.W."/>
            <person name="Gnirke A."/>
            <person name="Yurkov A.M."/>
            <person name="Nowrousian M."/>
            <person name="Sun S."/>
            <person name="Cuomo C.A."/>
            <person name="Heitman J."/>
        </authorList>
    </citation>
    <scope>NUCLEOTIDE SEQUENCE</scope>
    <source>
        <strain evidence="1">CBS 12478</strain>
    </source>
</reference>
<protein>
    <submittedName>
        <fullName evidence="1">Uncharacterized protein</fullName>
    </submittedName>
</protein>
<evidence type="ECO:0000313" key="1">
    <source>
        <dbReference type="EMBL" id="WWD18848.1"/>
    </source>
</evidence>
<dbReference type="GeneID" id="43592488"/>
<organism evidence="1 2">
    <name type="scientific">Kwoniella shandongensis</name>
    <dbReference type="NCBI Taxonomy" id="1734106"/>
    <lineage>
        <taxon>Eukaryota</taxon>
        <taxon>Fungi</taxon>
        <taxon>Dikarya</taxon>
        <taxon>Basidiomycota</taxon>
        <taxon>Agaricomycotina</taxon>
        <taxon>Tremellomycetes</taxon>
        <taxon>Tremellales</taxon>
        <taxon>Cryptococcaceae</taxon>
        <taxon>Kwoniella</taxon>
    </lineage>
</organism>
<gene>
    <name evidence="1" type="ORF">CI109_103303</name>
</gene>
<dbReference type="RefSeq" id="XP_031857418.2">
    <property type="nucleotide sequence ID" value="XM_032008316.2"/>
</dbReference>
<dbReference type="EMBL" id="CP144055">
    <property type="protein sequence ID" value="WWD18848.1"/>
    <property type="molecule type" value="Genomic_DNA"/>
</dbReference>
<accession>A0AAJ8MX12</accession>
<reference evidence="1" key="1">
    <citation type="submission" date="2017-08" db="EMBL/GenBank/DDBJ databases">
        <authorList>
            <person name="Cuomo C."/>
            <person name="Billmyre B."/>
            <person name="Heitman J."/>
        </authorList>
    </citation>
    <scope>NUCLEOTIDE SEQUENCE</scope>
    <source>
        <strain evidence="1">CBS 12478</strain>
    </source>
</reference>
<dbReference type="AlphaFoldDB" id="A0AAJ8MX12"/>
<evidence type="ECO:0000313" key="2">
    <source>
        <dbReference type="Proteomes" id="UP000322225"/>
    </source>
</evidence>